<keyword evidence="3" id="KW-1185">Reference proteome</keyword>
<dbReference type="RefSeq" id="XP_014143270.1">
    <property type="nucleotide sequence ID" value="XM_014287795.1"/>
</dbReference>
<dbReference type="InterPro" id="IPR011990">
    <property type="entry name" value="TPR-like_helical_dom_sf"/>
</dbReference>
<sequence>GDLDGARRILQEAFKANSDSESIYLAAVKLESENDFVEHARILLTKARKLADTPKVWTKSAMLEWQQGQLNDALAILE</sequence>
<dbReference type="InterPro" id="IPR045075">
    <property type="entry name" value="Syf1-like"/>
</dbReference>
<dbReference type="SUPFAM" id="SSF48452">
    <property type="entry name" value="TPR-like"/>
    <property type="match status" value="1"/>
</dbReference>
<dbReference type="OrthoDB" id="440128at2759"/>
<dbReference type="PANTHER" id="PTHR11246:SF1">
    <property type="entry name" value="PRE-MRNA-PROCESSING FACTOR 6"/>
    <property type="match status" value="1"/>
</dbReference>
<dbReference type="GeneID" id="25918627"/>
<dbReference type="AlphaFoldDB" id="A0A0L0EZT4"/>
<dbReference type="Gene3D" id="1.25.40.10">
    <property type="entry name" value="Tetratricopeptide repeat domain"/>
    <property type="match status" value="1"/>
</dbReference>
<proteinExistence type="predicted"/>
<protein>
    <submittedName>
        <fullName evidence="2">Uncharacterized protein</fullName>
    </submittedName>
</protein>
<dbReference type="GO" id="GO:0071013">
    <property type="term" value="C:catalytic step 2 spliceosome"/>
    <property type="evidence" value="ECO:0007669"/>
    <property type="project" value="TreeGrafter"/>
</dbReference>
<keyword evidence="1" id="KW-0677">Repeat</keyword>
<feature type="non-terminal residue" evidence="2">
    <location>
        <position position="1"/>
    </location>
</feature>
<dbReference type="PANTHER" id="PTHR11246">
    <property type="entry name" value="PRE-MRNA SPLICING FACTOR"/>
    <property type="match status" value="1"/>
</dbReference>
<dbReference type="EMBL" id="KQ255504">
    <property type="protein sequence ID" value="KNC69368.1"/>
    <property type="molecule type" value="Genomic_DNA"/>
</dbReference>
<evidence type="ECO:0000313" key="3">
    <source>
        <dbReference type="Proteomes" id="UP000054560"/>
    </source>
</evidence>
<gene>
    <name evidence="2" type="ORF">SARC_18123</name>
</gene>
<dbReference type="eggNOG" id="KOG0495">
    <property type="taxonomic scope" value="Eukaryota"/>
</dbReference>
<dbReference type="Proteomes" id="UP000054560">
    <property type="component" value="Unassembled WGS sequence"/>
</dbReference>
<dbReference type="GO" id="GO:0046540">
    <property type="term" value="C:U4/U6 x U5 tri-snRNP complex"/>
    <property type="evidence" value="ECO:0007669"/>
    <property type="project" value="TreeGrafter"/>
</dbReference>
<reference evidence="2 3" key="1">
    <citation type="submission" date="2011-02" db="EMBL/GenBank/DDBJ databases">
        <title>The Genome Sequence of Sphaeroforma arctica JP610.</title>
        <authorList>
            <consortium name="The Broad Institute Genome Sequencing Platform"/>
            <person name="Russ C."/>
            <person name="Cuomo C."/>
            <person name="Young S.K."/>
            <person name="Zeng Q."/>
            <person name="Gargeya S."/>
            <person name="Alvarado L."/>
            <person name="Berlin A."/>
            <person name="Chapman S.B."/>
            <person name="Chen Z."/>
            <person name="Freedman E."/>
            <person name="Gellesch M."/>
            <person name="Goldberg J."/>
            <person name="Griggs A."/>
            <person name="Gujja S."/>
            <person name="Heilman E."/>
            <person name="Heiman D."/>
            <person name="Howarth C."/>
            <person name="Mehta T."/>
            <person name="Neiman D."/>
            <person name="Pearson M."/>
            <person name="Roberts A."/>
            <person name="Saif S."/>
            <person name="Shea T."/>
            <person name="Shenoy N."/>
            <person name="Sisk P."/>
            <person name="Stolte C."/>
            <person name="Sykes S."/>
            <person name="White J."/>
            <person name="Yandava C."/>
            <person name="Burger G."/>
            <person name="Gray M.W."/>
            <person name="Holland P.W.H."/>
            <person name="King N."/>
            <person name="Lang F.B.F."/>
            <person name="Roger A.J."/>
            <person name="Ruiz-Trillo I."/>
            <person name="Haas B."/>
            <person name="Nusbaum C."/>
            <person name="Birren B."/>
        </authorList>
    </citation>
    <scope>NUCLEOTIDE SEQUENCE [LARGE SCALE GENOMIC DNA]</scope>
    <source>
        <strain evidence="2 3">JP610</strain>
    </source>
</reference>
<organism evidence="2 3">
    <name type="scientific">Sphaeroforma arctica JP610</name>
    <dbReference type="NCBI Taxonomy" id="667725"/>
    <lineage>
        <taxon>Eukaryota</taxon>
        <taxon>Ichthyosporea</taxon>
        <taxon>Ichthyophonida</taxon>
        <taxon>Sphaeroforma</taxon>
    </lineage>
</organism>
<feature type="non-terminal residue" evidence="2">
    <location>
        <position position="78"/>
    </location>
</feature>
<dbReference type="GO" id="GO:0000244">
    <property type="term" value="P:spliceosomal tri-snRNP complex assembly"/>
    <property type="evidence" value="ECO:0007669"/>
    <property type="project" value="TreeGrafter"/>
</dbReference>
<name>A0A0L0EZT4_9EUKA</name>
<evidence type="ECO:0000313" key="2">
    <source>
        <dbReference type="EMBL" id="KNC69368.1"/>
    </source>
</evidence>
<evidence type="ECO:0000256" key="1">
    <source>
        <dbReference type="ARBA" id="ARBA00022737"/>
    </source>
</evidence>
<accession>A0A0L0EZT4</accession>
<dbReference type="STRING" id="667725.A0A0L0EZT4"/>